<dbReference type="InterPro" id="IPR000086">
    <property type="entry name" value="NUDIX_hydrolase_dom"/>
</dbReference>
<dbReference type="KEGG" id="vg:26855078"/>
<dbReference type="InterPro" id="IPR020084">
    <property type="entry name" value="NUDIX_hydrolase_CS"/>
</dbReference>
<dbReference type="Pfam" id="PF00293">
    <property type="entry name" value="NUDIX"/>
    <property type="match status" value="1"/>
</dbReference>
<dbReference type="OrthoDB" id="12499at10239"/>
<dbReference type="InterPro" id="IPR015797">
    <property type="entry name" value="NUDIX_hydrolase-like_dom_sf"/>
</dbReference>
<accession>A0A109WXF5</accession>
<dbReference type="RefSeq" id="YP_009229970.1">
    <property type="nucleotide sequence ID" value="NC_029304.2"/>
</dbReference>
<gene>
    <name evidence="3" type="primary">BV-e31</name>
</gene>
<proteinExistence type="predicted"/>
<dbReference type="GO" id="GO:0016787">
    <property type="term" value="F:hydrolase activity"/>
    <property type="evidence" value="ECO:0007669"/>
    <property type="project" value="UniProtKB-KW"/>
</dbReference>
<organism evidence="3 4">
    <name type="scientific">Cnaphalocrocis medinalis granulovirus</name>
    <dbReference type="NCBI Taxonomy" id="1750712"/>
    <lineage>
        <taxon>Viruses</taxon>
        <taxon>Viruses incertae sedis</taxon>
        <taxon>Naldaviricetes</taxon>
        <taxon>Lefavirales</taxon>
        <taxon>Baculoviridae</taxon>
        <taxon>Betabaculovirus</taxon>
        <taxon>Betabaculovirus cnamedinalis</taxon>
    </lineage>
</organism>
<protein>
    <submittedName>
        <fullName evidence="3">BV-e31</fullName>
    </submittedName>
</protein>
<name>A0A109WXF5_9BBAC</name>
<dbReference type="GeneID" id="26855078"/>
<keyword evidence="1" id="KW-0378">Hydrolase</keyword>
<dbReference type="PROSITE" id="PS51462">
    <property type="entry name" value="NUDIX"/>
    <property type="match status" value="1"/>
</dbReference>
<sequence>MVKKIKHAGLLLITDNNRRAVILQANKSYNENVNRNLKYNKHIPFVEKLSIPRGRHDIGEKDYETALREFIEETGLVFDKVHVYKDPFVLEWEDNTKMYKYVMFIAILAGTLYYLNKRPNTYNIRLRRKSNTVYAVDLLKHKFRSQELVRRIELMNLKKYIAYMENRQLSTYKYSNYDLFFNYIYNVVSLYTDTITTTTTTTNFSTIINNNNKDCNFFEIDLTWFVESEKYNFMCY</sequence>
<dbReference type="PROSITE" id="PS00893">
    <property type="entry name" value="NUDIX_BOX"/>
    <property type="match status" value="1"/>
</dbReference>
<evidence type="ECO:0000313" key="4">
    <source>
        <dbReference type="Proteomes" id="UP000202719"/>
    </source>
</evidence>
<keyword evidence="4" id="KW-1185">Reference proteome</keyword>
<dbReference type="Gene3D" id="3.90.79.10">
    <property type="entry name" value="Nucleoside Triphosphate Pyrophosphohydrolase"/>
    <property type="match status" value="1"/>
</dbReference>
<evidence type="ECO:0000313" key="3">
    <source>
        <dbReference type="EMBL" id="AMF83803.1"/>
    </source>
</evidence>
<evidence type="ECO:0000256" key="1">
    <source>
        <dbReference type="ARBA" id="ARBA00022801"/>
    </source>
</evidence>
<dbReference type="SUPFAM" id="SSF55811">
    <property type="entry name" value="Nudix"/>
    <property type="match status" value="1"/>
</dbReference>
<dbReference type="Proteomes" id="UP000202719">
    <property type="component" value="Segment"/>
</dbReference>
<dbReference type="EMBL" id="KU593505">
    <property type="protein sequence ID" value="AMF83803.1"/>
    <property type="molecule type" value="Genomic_DNA"/>
</dbReference>
<feature type="domain" description="Nudix hydrolase" evidence="2">
    <location>
        <begin position="3"/>
        <end position="182"/>
    </location>
</feature>
<evidence type="ECO:0000259" key="2">
    <source>
        <dbReference type="PROSITE" id="PS51462"/>
    </source>
</evidence>
<reference evidence="3 4" key="1">
    <citation type="journal article" date="2015" name="Virol. Sin.">
        <title>Genome sequencing and analysis of a granulovirus isolated from the Asiatic rice leafroller, Cnaphalocrocis medinalis.</title>
        <authorList>
            <person name="Zhang S."/>
            <person name="Zhu Z."/>
            <person name="Sun S."/>
            <person name="Chen Q."/>
            <person name="Deng F."/>
            <person name="Yang K."/>
        </authorList>
    </citation>
    <scope>NUCLEOTIDE SEQUENCE [LARGE SCALE GENOMIC DNA]</scope>
    <source>
        <strain evidence="3 4">Enping</strain>
    </source>
</reference>